<organism evidence="1 2">
    <name type="scientific">Aldrovandia affinis</name>
    <dbReference type="NCBI Taxonomy" id="143900"/>
    <lineage>
        <taxon>Eukaryota</taxon>
        <taxon>Metazoa</taxon>
        <taxon>Chordata</taxon>
        <taxon>Craniata</taxon>
        <taxon>Vertebrata</taxon>
        <taxon>Euteleostomi</taxon>
        <taxon>Actinopterygii</taxon>
        <taxon>Neopterygii</taxon>
        <taxon>Teleostei</taxon>
        <taxon>Notacanthiformes</taxon>
        <taxon>Halosauridae</taxon>
        <taxon>Aldrovandia</taxon>
    </lineage>
</organism>
<dbReference type="EMBL" id="JAINUG010000010">
    <property type="protein sequence ID" value="KAJ8415199.1"/>
    <property type="molecule type" value="Genomic_DNA"/>
</dbReference>
<protein>
    <submittedName>
        <fullName evidence="1">Uncharacterized protein</fullName>
    </submittedName>
</protein>
<evidence type="ECO:0000313" key="2">
    <source>
        <dbReference type="Proteomes" id="UP001221898"/>
    </source>
</evidence>
<accession>A0AAD7X0S3</accession>
<reference evidence="1" key="1">
    <citation type="journal article" date="2023" name="Science">
        <title>Genome structures resolve the early diversification of teleost fishes.</title>
        <authorList>
            <person name="Parey E."/>
            <person name="Louis A."/>
            <person name="Montfort J."/>
            <person name="Bouchez O."/>
            <person name="Roques C."/>
            <person name="Iampietro C."/>
            <person name="Lluch J."/>
            <person name="Castinel A."/>
            <person name="Donnadieu C."/>
            <person name="Desvignes T."/>
            <person name="Floi Bucao C."/>
            <person name="Jouanno E."/>
            <person name="Wen M."/>
            <person name="Mejri S."/>
            <person name="Dirks R."/>
            <person name="Jansen H."/>
            <person name="Henkel C."/>
            <person name="Chen W.J."/>
            <person name="Zahm M."/>
            <person name="Cabau C."/>
            <person name="Klopp C."/>
            <person name="Thompson A.W."/>
            <person name="Robinson-Rechavi M."/>
            <person name="Braasch I."/>
            <person name="Lecointre G."/>
            <person name="Bobe J."/>
            <person name="Postlethwait J.H."/>
            <person name="Berthelot C."/>
            <person name="Roest Crollius H."/>
            <person name="Guiguen Y."/>
        </authorList>
    </citation>
    <scope>NUCLEOTIDE SEQUENCE</scope>
    <source>
        <strain evidence="1">NC1722</strain>
    </source>
</reference>
<name>A0AAD7X0S3_9TELE</name>
<keyword evidence="2" id="KW-1185">Reference proteome</keyword>
<gene>
    <name evidence="1" type="ORF">AAFF_G00008970</name>
</gene>
<dbReference type="Proteomes" id="UP001221898">
    <property type="component" value="Unassembled WGS sequence"/>
</dbReference>
<dbReference type="AlphaFoldDB" id="A0AAD7X0S3"/>
<sequence length="114" mass="12241">MGADFCHSGLPATAARVKEPARNIPQSQHRARRYAAARRHGAAARGAVNSRLASLERATVRGAARCRSVVTGLVSSPLRETIGRAFRHGSLRNRRGARPALSRRCGGATWTLCV</sequence>
<comment type="caution">
    <text evidence="1">The sequence shown here is derived from an EMBL/GenBank/DDBJ whole genome shotgun (WGS) entry which is preliminary data.</text>
</comment>
<evidence type="ECO:0000313" key="1">
    <source>
        <dbReference type="EMBL" id="KAJ8415199.1"/>
    </source>
</evidence>
<proteinExistence type="predicted"/>